<evidence type="ECO:0000313" key="5">
    <source>
        <dbReference type="Proteomes" id="UP000622604"/>
    </source>
</evidence>
<dbReference type="GO" id="GO:0016301">
    <property type="term" value="F:kinase activity"/>
    <property type="evidence" value="ECO:0007669"/>
    <property type="project" value="UniProtKB-KW"/>
</dbReference>
<dbReference type="Proteomes" id="UP000622604">
    <property type="component" value="Unassembled WGS sequence"/>
</dbReference>
<gene>
    <name evidence="4" type="ORF">GCM10011274_19310</name>
</gene>
<dbReference type="CDD" id="cd04182">
    <property type="entry name" value="GT_2_like_f"/>
    <property type="match status" value="1"/>
</dbReference>
<dbReference type="AlphaFoldDB" id="A0A8H9IEM1"/>
<keyword evidence="4" id="KW-0418">Kinase</keyword>
<evidence type="ECO:0000313" key="4">
    <source>
        <dbReference type="EMBL" id="GGZ61240.1"/>
    </source>
</evidence>
<name>A0A8H9IEM1_9ALTE</name>
<feature type="region of interest" description="Disordered" evidence="2">
    <location>
        <begin position="1"/>
        <end position="21"/>
    </location>
</feature>
<evidence type="ECO:0000256" key="2">
    <source>
        <dbReference type="SAM" id="MobiDB-lite"/>
    </source>
</evidence>
<dbReference type="EMBL" id="BMZC01000004">
    <property type="protein sequence ID" value="GGZ61240.1"/>
    <property type="molecule type" value="Genomic_DNA"/>
</dbReference>
<reference evidence="4" key="2">
    <citation type="submission" date="2020-09" db="EMBL/GenBank/DDBJ databases">
        <authorList>
            <person name="Sun Q."/>
            <person name="Kim S."/>
        </authorList>
    </citation>
    <scope>NUCLEOTIDE SEQUENCE</scope>
    <source>
        <strain evidence="4">KCTC 32337</strain>
    </source>
</reference>
<evidence type="ECO:0000259" key="3">
    <source>
        <dbReference type="Pfam" id="PF12804"/>
    </source>
</evidence>
<protein>
    <submittedName>
        <fullName evidence="4">4-diphosphocytidyl-2C-methyl-D-erythritol kinase</fullName>
    </submittedName>
</protein>
<dbReference type="Pfam" id="PF12804">
    <property type="entry name" value="NTP_transf_3"/>
    <property type="match status" value="1"/>
</dbReference>
<dbReference type="Gene3D" id="3.90.550.10">
    <property type="entry name" value="Spore Coat Polysaccharide Biosynthesis Protein SpsA, Chain A"/>
    <property type="match status" value="1"/>
</dbReference>
<dbReference type="PANTHER" id="PTHR43777:SF1">
    <property type="entry name" value="MOLYBDENUM COFACTOR CYTIDYLYLTRANSFERASE"/>
    <property type="match status" value="1"/>
</dbReference>
<dbReference type="PANTHER" id="PTHR43777">
    <property type="entry name" value="MOLYBDENUM COFACTOR CYTIDYLYLTRANSFERASE"/>
    <property type="match status" value="1"/>
</dbReference>
<feature type="compositionally biased region" description="Low complexity" evidence="2">
    <location>
        <begin position="1"/>
        <end position="16"/>
    </location>
</feature>
<proteinExistence type="predicted"/>
<feature type="domain" description="MobA-like NTP transferase" evidence="3">
    <location>
        <begin position="30"/>
        <end position="193"/>
    </location>
</feature>
<dbReference type="InterPro" id="IPR029044">
    <property type="entry name" value="Nucleotide-diphossugar_trans"/>
</dbReference>
<accession>A0A8H9IEM1</accession>
<dbReference type="GO" id="GO:0016779">
    <property type="term" value="F:nucleotidyltransferase activity"/>
    <property type="evidence" value="ECO:0007669"/>
    <property type="project" value="UniProtKB-ARBA"/>
</dbReference>
<keyword evidence="4" id="KW-0808">Transferase</keyword>
<sequence length="228" mass="24726">MSAGSQCASSHSMSSQNRGSQSAGSINVAALMLAAGQSKRFNGIKQLAKVNGQPMLLHTLTQLTEHGDLTRELCEFNLVLGANAARILPYVPDYVSPCIFPQWQQGMGATIAFGVQKANSESSHLLVTLADQVAITREQVTTMLHHCAANPENIIAARYKGILGAPVIFPRTYFSLLSELDADTGARKILQQYSASVVAIDLPNAQFDIDTQLELQQWHQSMGQDQKN</sequence>
<organism evidence="4 5">
    <name type="scientific">Paraglaciecola chathamensis</name>
    <dbReference type="NCBI Taxonomy" id="368405"/>
    <lineage>
        <taxon>Bacteria</taxon>
        <taxon>Pseudomonadati</taxon>
        <taxon>Pseudomonadota</taxon>
        <taxon>Gammaproteobacteria</taxon>
        <taxon>Alteromonadales</taxon>
        <taxon>Alteromonadaceae</taxon>
        <taxon>Paraglaciecola</taxon>
    </lineage>
</organism>
<evidence type="ECO:0000256" key="1">
    <source>
        <dbReference type="ARBA" id="ARBA00022842"/>
    </source>
</evidence>
<reference evidence="4" key="1">
    <citation type="journal article" date="2014" name="Int. J. Syst. Evol. Microbiol.">
        <title>Complete genome sequence of Corynebacterium casei LMG S-19264T (=DSM 44701T), isolated from a smear-ripened cheese.</title>
        <authorList>
            <consortium name="US DOE Joint Genome Institute (JGI-PGF)"/>
            <person name="Walter F."/>
            <person name="Albersmeier A."/>
            <person name="Kalinowski J."/>
            <person name="Ruckert C."/>
        </authorList>
    </citation>
    <scope>NUCLEOTIDE SEQUENCE</scope>
    <source>
        <strain evidence="4">KCTC 32337</strain>
    </source>
</reference>
<comment type="caution">
    <text evidence="4">The sequence shown here is derived from an EMBL/GenBank/DDBJ whole genome shotgun (WGS) entry which is preliminary data.</text>
</comment>
<keyword evidence="1" id="KW-0460">Magnesium</keyword>
<dbReference type="SUPFAM" id="SSF53448">
    <property type="entry name" value="Nucleotide-diphospho-sugar transferases"/>
    <property type="match status" value="1"/>
</dbReference>
<dbReference type="InterPro" id="IPR025877">
    <property type="entry name" value="MobA-like_NTP_Trfase"/>
</dbReference>